<evidence type="ECO:0000313" key="4">
    <source>
        <dbReference type="Proteomes" id="UP001500886"/>
    </source>
</evidence>
<dbReference type="RefSeq" id="WP_344436479.1">
    <property type="nucleotide sequence ID" value="NZ_BAAASL010000013.1"/>
</dbReference>
<keyword evidence="1" id="KW-0732">Signal</keyword>
<protein>
    <recommendedName>
        <fullName evidence="2">Ricin B lectin domain-containing protein</fullName>
    </recommendedName>
</protein>
<feature type="chain" id="PRO_5045509587" description="Ricin B lectin domain-containing protein" evidence="1">
    <location>
        <begin position="30"/>
        <end position="153"/>
    </location>
</feature>
<feature type="domain" description="Ricin B lectin" evidence="2">
    <location>
        <begin position="32"/>
        <end position="152"/>
    </location>
</feature>
<reference evidence="4" key="1">
    <citation type="journal article" date="2019" name="Int. J. Syst. Evol. Microbiol.">
        <title>The Global Catalogue of Microorganisms (GCM) 10K type strain sequencing project: providing services to taxonomists for standard genome sequencing and annotation.</title>
        <authorList>
            <consortium name="The Broad Institute Genomics Platform"/>
            <consortium name="The Broad Institute Genome Sequencing Center for Infectious Disease"/>
            <person name="Wu L."/>
            <person name="Ma J."/>
        </authorList>
    </citation>
    <scope>NUCLEOTIDE SEQUENCE [LARGE SCALE GENOMIC DNA]</scope>
    <source>
        <strain evidence="4">JCM 4542</strain>
    </source>
</reference>
<dbReference type="SUPFAM" id="SSF50370">
    <property type="entry name" value="Ricin B-like lectins"/>
    <property type="match status" value="1"/>
</dbReference>
<dbReference type="Pfam" id="PF00652">
    <property type="entry name" value="Ricin_B_lectin"/>
    <property type="match status" value="1"/>
</dbReference>
<organism evidence="3 4">
    <name type="scientific">Streptomyces luteosporeus</name>
    <dbReference type="NCBI Taxonomy" id="173856"/>
    <lineage>
        <taxon>Bacteria</taxon>
        <taxon>Bacillati</taxon>
        <taxon>Actinomycetota</taxon>
        <taxon>Actinomycetes</taxon>
        <taxon>Kitasatosporales</taxon>
        <taxon>Streptomycetaceae</taxon>
        <taxon>Streptomyces</taxon>
    </lineage>
</organism>
<sequence>MKRKNLLRGIVGASAAATICLATATAASANSWVTWTNTQTGKCLGYNQQTYYAAMVNCGSQSWYDYKVGSNVYQERNSAGSGARCLDSNKRGSVYVGPCESGNKNQMWFQVKMPGLGWTLTNMATGMCLQSAPNPGFVMTGDCNTHNDYIYWI</sequence>
<dbReference type="EMBL" id="BAAASL010000013">
    <property type="protein sequence ID" value="GAA2719223.1"/>
    <property type="molecule type" value="Genomic_DNA"/>
</dbReference>
<keyword evidence="4" id="KW-1185">Reference proteome</keyword>
<feature type="signal peptide" evidence="1">
    <location>
        <begin position="1"/>
        <end position="29"/>
    </location>
</feature>
<evidence type="ECO:0000313" key="3">
    <source>
        <dbReference type="EMBL" id="GAA2719223.1"/>
    </source>
</evidence>
<gene>
    <name evidence="3" type="ORF">GCM10010315_36780</name>
</gene>
<name>A0ABP6G8V2_9ACTN</name>
<dbReference type="Gene3D" id="2.80.10.50">
    <property type="match status" value="1"/>
</dbReference>
<dbReference type="InterPro" id="IPR035992">
    <property type="entry name" value="Ricin_B-like_lectins"/>
</dbReference>
<proteinExistence type="predicted"/>
<dbReference type="InterPro" id="IPR000772">
    <property type="entry name" value="Ricin_B_lectin"/>
</dbReference>
<dbReference type="PROSITE" id="PS50231">
    <property type="entry name" value="RICIN_B_LECTIN"/>
    <property type="match status" value="1"/>
</dbReference>
<comment type="caution">
    <text evidence="3">The sequence shown here is derived from an EMBL/GenBank/DDBJ whole genome shotgun (WGS) entry which is preliminary data.</text>
</comment>
<dbReference type="CDD" id="cd23415">
    <property type="entry name" value="beta-trefoil_Ricin_AH"/>
    <property type="match status" value="1"/>
</dbReference>
<accession>A0ABP6G8V2</accession>
<evidence type="ECO:0000256" key="1">
    <source>
        <dbReference type="SAM" id="SignalP"/>
    </source>
</evidence>
<evidence type="ECO:0000259" key="2">
    <source>
        <dbReference type="Pfam" id="PF00652"/>
    </source>
</evidence>
<dbReference type="Proteomes" id="UP001500886">
    <property type="component" value="Unassembled WGS sequence"/>
</dbReference>